<reference evidence="3 4" key="1">
    <citation type="submission" date="2019-04" db="EMBL/GenBank/DDBJ databases">
        <title>Sphingobacterium olei sp. nov., isolated from oil-contaminated soil.</title>
        <authorList>
            <person name="Liu B."/>
        </authorList>
    </citation>
    <scope>NUCLEOTIDE SEQUENCE [LARGE SCALE GENOMIC DNA]</scope>
    <source>
        <strain evidence="3 4">Y3L14</strain>
    </source>
</reference>
<gene>
    <name evidence="3" type="ORF">FAZ19_18870</name>
</gene>
<keyword evidence="1" id="KW-0732">Signal</keyword>
<sequence>MIRSVANILLLACFSISLLHAQMQPKNPISMPSASMLGSQNNIQAEISRFSGAPAIALPLYEFHEGNLNLGLTMSYDISGIRPDVHPGWVGRGWFLRAGVITRKVNIREDELPAGMGGFYDNYTKLAASDWSTLSKLQGYTTDALADSPDEFSFQVNGISGRFFLDHERNWQVQCDQDVKVLFDAETGFSPPFGTTSPPDPYAMATWARVFRTFTLLGPDGTKYVFGGQADAVEYSIDFFSQYGSPWTATSWHLTKIVSVDGIHEINLSYERDHYTNVLYNNIYANNYTISLSGSLICSSNGGNARSAGSLGGNLLSPVYLSSITTGSEQAIFTRSTSVELRYRQAIYDESYQVYNRTRAIAGATTQETLLSIQERLAADTVDYKFLTFLRQNGQNTYPAILNNLQWKQLDRIDIKDVYNDKIFRRFDFRYTADSDTRLSLEGVKQSGFDETGVQESSPDYKFYYDQSVTQPAYLSGATDEWGYYTGNVPNSYTQYRPPSVSHMKEGALTKIVYPTGGVKMLYYEPNDFSLKANDDHLTISASGADNRGGGLRVKAIYDYDPSSEKVLSTHFDYRLHYATGDLSKMRSSGVIGGMPKHLWEGTHTLPSGHVLQANLAYRYMPLPEGVSLGGEHVGYSEVTEIAADGSFTVYRYTNYDDNHPDEGVLNSLFTGKSGMNAFTSLALERGKLKSVEQYHKNGTRHKVTRISYAPLHGQRNFIRAFDARRYWVCNYGASGALSGPIVYEGGAYKIYTYSYLPKMMTDSIFESGSDTQVNRVRLFYDNTANKLNTRTEIIRANGKKQTDLRLYPQDYASGTTFIDAMVSKGLLAFPVEEVSYLTDTITNTHEILRGDINTYLVDKPYLKDKTYRLEIPSDQALGSFKFSNRNIGLLPYQGTSTTYGEDGRYKLIFSNSYDSFGNLIQVDRTDGPPVSTLWGYNGKLMLASASNAKSSEVFYQGFEELVSGTSTEAHAGLRSGLLSGSGFSLPAMPTLGNGRKYRLSFWYKQGSSSWSYSTQLYSNLPATISGHTAIDEVRIHPEDAVMQTLGYATSRGVVTYQGDERGRVVRYAYDPMGRLARVSDNNRHVLEDRNYYSVFAHSDNVPVYFSTIKSASYQRNNCTGGRVGESYTYLVPAGKYYSMISQADADQKAQAEVVLNGQTAANLCMECVFRNTVKQQTFYRQYCPVGEIASPYVVTIPAGRYSSTVSQAEADQMAQLEVETKGAEVNLKGECVLNQVTFVIEHLVGVYDYPRQLVVTLTNSNTSQVYSSGILNMGQIKTMTLPPGIYNATYSVGGPIGSMRIHTKTLEGSVVEGCYGYGVTVPVYSLAGWTVTLSTKMESCPPPP</sequence>
<dbReference type="EMBL" id="SUKA01000006">
    <property type="protein sequence ID" value="TJY63635.1"/>
    <property type="molecule type" value="Genomic_DNA"/>
</dbReference>
<keyword evidence="4" id="KW-1185">Reference proteome</keyword>
<protein>
    <recommendedName>
        <fullName evidence="2">DUF5977 domain-containing protein</fullName>
    </recommendedName>
</protein>
<feature type="domain" description="DUF5977" evidence="2">
    <location>
        <begin position="1170"/>
        <end position="1233"/>
    </location>
</feature>
<dbReference type="Pfam" id="PF19404">
    <property type="entry name" value="DUF5977"/>
    <property type="match status" value="2"/>
</dbReference>
<feature type="domain" description="DUF5977" evidence="2">
    <location>
        <begin position="1105"/>
        <end position="1168"/>
    </location>
</feature>
<dbReference type="Proteomes" id="UP000309872">
    <property type="component" value="Unassembled WGS sequence"/>
</dbReference>
<feature type="chain" id="PRO_5020525069" description="DUF5977 domain-containing protein" evidence="1">
    <location>
        <begin position="22"/>
        <end position="1345"/>
    </location>
</feature>
<evidence type="ECO:0000313" key="4">
    <source>
        <dbReference type="Proteomes" id="UP000309872"/>
    </source>
</evidence>
<dbReference type="OrthoDB" id="680656at2"/>
<evidence type="ECO:0000313" key="3">
    <source>
        <dbReference type="EMBL" id="TJY63635.1"/>
    </source>
</evidence>
<dbReference type="InterPro" id="IPR046020">
    <property type="entry name" value="DUF5977"/>
</dbReference>
<evidence type="ECO:0000259" key="2">
    <source>
        <dbReference type="Pfam" id="PF19404"/>
    </source>
</evidence>
<organism evidence="3 4">
    <name type="scientific">Sphingobacterium alkalisoli</name>
    <dbReference type="NCBI Taxonomy" id="1874115"/>
    <lineage>
        <taxon>Bacteria</taxon>
        <taxon>Pseudomonadati</taxon>
        <taxon>Bacteroidota</taxon>
        <taxon>Sphingobacteriia</taxon>
        <taxon>Sphingobacteriales</taxon>
        <taxon>Sphingobacteriaceae</taxon>
        <taxon>Sphingobacterium</taxon>
    </lineage>
</organism>
<proteinExistence type="predicted"/>
<feature type="signal peptide" evidence="1">
    <location>
        <begin position="1"/>
        <end position="21"/>
    </location>
</feature>
<dbReference type="RefSeq" id="WP_136822309.1">
    <property type="nucleotide sequence ID" value="NZ_SUKA01000006.1"/>
</dbReference>
<name>A0A4U0GWW6_9SPHI</name>
<comment type="caution">
    <text evidence="3">The sequence shown here is derived from an EMBL/GenBank/DDBJ whole genome shotgun (WGS) entry which is preliminary data.</text>
</comment>
<accession>A0A4U0GWW6</accession>
<evidence type="ECO:0000256" key="1">
    <source>
        <dbReference type="SAM" id="SignalP"/>
    </source>
</evidence>